<name>F8MJZ5_NEUT8</name>
<organism evidence="1 2">
    <name type="scientific">Neurospora tetrasperma (strain FGSC 2508 / ATCC MYA-4615 / P0657)</name>
    <dbReference type="NCBI Taxonomy" id="510951"/>
    <lineage>
        <taxon>Eukaryota</taxon>
        <taxon>Fungi</taxon>
        <taxon>Dikarya</taxon>
        <taxon>Ascomycota</taxon>
        <taxon>Pezizomycotina</taxon>
        <taxon>Sordariomycetes</taxon>
        <taxon>Sordariomycetidae</taxon>
        <taxon>Sordariales</taxon>
        <taxon>Sordariaceae</taxon>
        <taxon>Neurospora</taxon>
    </lineage>
</organism>
<dbReference type="KEGG" id="nte:NEUTE1DRAFT116773"/>
<dbReference type="Proteomes" id="UP000008065">
    <property type="component" value="Unassembled WGS sequence"/>
</dbReference>
<evidence type="ECO:0000313" key="1">
    <source>
        <dbReference type="EMBL" id="EGO57332.1"/>
    </source>
</evidence>
<accession>F8MJZ5</accession>
<dbReference type="EMBL" id="GL891304">
    <property type="protein sequence ID" value="EGO57332.1"/>
    <property type="molecule type" value="Genomic_DNA"/>
</dbReference>
<dbReference type="RefSeq" id="XP_009850473.1">
    <property type="nucleotide sequence ID" value="XM_009852171.1"/>
</dbReference>
<dbReference type="HOGENOM" id="CLU_2910377_0_0_1"/>
<feature type="non-terminal residue" evidence="1">
    <location>
        <position position="69"/>
    </location>
</feature>
<protein>
    <submittedName>
        <fullName evidence="1">Uncharacterized protein</fullName>
    </submittedName>
</protein>
<keyword evidence="2" id="KW-1185">Reference proteome</keyword>
<evidence type="ECO:0000313" key="2">
    <source>
        <dbReference type="Proteomes" id="UP000008065"/>
    </source>
</evidence>
<proteinExistence type="predicted"/>
<dbReference type="VEuPathDB" id="FungiDB:NEUTE1DRAFT_116773"/>
<gene>
    <name evidence="1" type="ORF">NEUTE1DRAFT_116773</name>
</gene>
<dbReference type="AlphaFoldDB" id="F8MJZ5"/>
<sequence length="69" mass="7629">MVSFSPKRPSRMASRGLRPACKSRRNGRVAITGLRRSAACYQFPPLINVHDSQGCLSNSTDNQEKLLPV</sequence>
<dbReference type="GeneID" id="20823122"/>
<reference evidence="2" key="1">
    <citation type="journal article" date="2011" name="Genetics">
        <title>Massive changes in genome architecture accompany the transition to self-fertility in the filamentous fungus Neurospora tetrasperma.</title>
        <authorList>
            <person name="Ellison C.E."/>
            <person name="Stajich J.E."/>
            <person name="Jacobson D.J."/>
            <person name="Natvig D.O."/>
            <person name="Lapidus A."/>
            <person name="Foster B."/>
            <person name="Aerts A."/>
            <person name="Riley R."/>
            <person name="Lindquist E.A."/>
            <person name="Grigoriev I.V."/>
            <person name="Taylor J.W."/>
        </authorList>
    </citation>
    <scope>NUCLEOTIDE SEQUENCE [LARGE SCALE GENOMIC DNA]</scope>
    <source>
        <strain evidence="2">FGSC 2508 / P0657</strain>
    </source>
</reference>